<feature type="domain" description="DUF1835" evidence="1">
    <location>
        <begin position="2"/>
        <end position="94"/>
    </location>
</feature>
<evidence type="ECO:0000259" key="1">
    <source>
        <dbReference type="Pfam" id="PF08874"/>
    </source>
</evidence>
<name>A0ABY5I1P0_9FIRM</name>
<reference evidence="2" key="1">
    <citation type="submission" date="2022-07" db="EMBL/GenBank/DDBJ databases">
        <title>Faecal culturing of patients with breast cancer.</title>
        <authorList>
            <person name="Teng N.M.Y."/>
            <person name="Kiu R."/>
            <person name="Evans R."/>
            <person name="Baker D.J."/>
            <person name="Zenner C."/>
            <person name="Robinson S.D."/>
            <person name="Hall L.J."/>
        </authorList>
    </citation>
    <scope>NUCLEOTIDE SEQUENCE</scope>
    <source>
        <strain evidence="2">LH1062</strain>
    </source>
</reference>
<keyword evidence="3" id="KW-1185">Reference proteome</keyword>
<proteinExistence type="predicted"/>
<sequence length="140" mass="16997">MLDIGDISQPVESDYRYELIQSLYFQNQWKDDEDDEEFEDNKNIYLQELNLFKDFLHKGEKIRIWYSDAPYSRCGLYWLCSLLENIDNEKYIVKLPEYFVLKDGIASYENWNEASEEHFLECLAYEKKLAKQDILYFARQ</sequence>
<evidence type="ECO:0000313" key="3">
    <source>
        <dbReference type="Proteomes" id="UP001060112"/>
    </source>
</evidence>
<accession>A0ABY5I1P0</accession>
<organism evidence="2 3">
    <name type="scientific">Allocoprobacillus halotolerans</name>
    <dbReference type="NCBI Taxonomy" id="2944914"/>
    <lineage>
        <taxon>Bacteria</taxon>
        <taxon>Bacillati</taxon>
        <taxon>Bacillota</taxon>
        <taxon>Erysipelotrichia</taxon>
        <taxon>Erysipelotrichales</taxon>
        <taxon>Erysipelotrichaceae</taxon>
        <taxon>Allocoprobacillus</taxon>
    </lineage>
</organism>
<gene>
    <name evidence="2" type="ORF">NMU03_00125</name>
</gene>
<dbReference type="Proteomes" id="UP001060112">
    <property type="component" value="Chromosome"/>
</dbReference>
<dbReference type="Pfam" id="PF08874">
    <property type="entry name" value="DUF1835"/>
    <property type="match status" value="1"/>
</dbReference>
<evidence type="ECO:0000313" key="2">
    <source>
        <dbReference type="EMBL" id="UTY39282.1"/>
    </source>
</evidence>
<protein>
    <submittedName>
        <fullName evidence="2">DUF1835 domain-containing protein</fullName>
    </submittedName>
</protein>
<dbReference type="RefSeq" id="WP_290140271.1">
    <property type="nucleotide sequence ID" value="NZ_CP101620.1"/>
</dbReference>
<dbReference type="EMBL" id="CP101620">
    <property type="protein sequence ID" value="UTY39282.1"/>
    <property type="molecule type" value="Genomic_DNA"/>
</dbReference>
<dbReference type="InterPro" id="IPR014973">
    <property type="entry name" value="DUF1835"/>
</dbReference>